<comment type="similarity">
    <text evidence="1">Belongs to the 'phage' integrase family.</text>
</comment>
<organism evidence="7 8">
    <name type="scientific">Hominilimicola fabiformis</name>
    <dbReference type="NCBI Taxonomy" id="2885356"/>
    <lineage>
        <taxon>Bacteria</taxon>
        <taxon>Bacillati</taxon>
        <taxon>Bacillota</taxon>
        <taxon>Clostridia</taxon>
        <taxon>Eubacteriales</taxon>
        <taxon>Oscillospiraceae</taxon>
        <taxon>Hominilimicola</taxon>
    </lineage>
</organism>
<dbReference type="PROSITE" id="PS51898">
    <property type="entry name" value="TYR_RECOMBINASE"/>
    <property type="match status" value="1"/>
</dbReference>
<keyword evidence="8" id="KW-1185">Reference proteome</keyword>
<evidence type="ECO:0000313" key="7">
    <source>
        <dbReference type="EMBL" id="MCC2209474.1"/>
    </source>
</evidence>
<proteinExistence type="inferred from homology"/>
<dbReference type="CDD" id="cd01189">
    <property type="entry name" value="INT_ICEBs1_C_like"/>
    <property type="match status" value="1"/>
</dbReference>
<dbReference type="InterPro" id="IPR025269">
    <property type="entry name" value="SAM-like_dom"/>
</dbReference>
<name>A0AAE3DWL0_9FIRM</name>
<dbReference type="PROSITE" id="PS51900">
    <property type="entry name" value="CB"/>
    <property type="match status" value="1"/>
</dbReference>
<dbReference type="InterPro" id="IPR050090">
    <property type="entry name" value="Tyrosine_recombinase_XerCD"/>
</dbReference>
<dbReference type="Pfam" id="PF00589">
    <property type="entry name" value="Phage_integrase"/>
    <property type="match status" value="1"/>
</dbReference>
<dbReference type="GO" id="GO:0003677">
    <property type="term" value="F:DNA binding"/>
    <property type="evidence" value="ECO:0007669"/>
    <property type="project" value="UniProtKB-UniRule"/>
</dbReference>
<dbReference type="InterPro" id="IPR010998">
    <property type="entry name" value="Integrase_recombinase_N"/>
</dbReference>
<dbReference type="Gene3D" id="1.10.150.130">
    <property type="match status" value="1"/>
</dbReference>
<dbReference type="AlphaFoldDB" id="A0AAE3DWL0"/>
<accession>A0AAE3DWL0</accession>
<keyword evidence="2 4" id="KW-0238">DNA-binding</keyword>
<evidence type="ECO:0000313" key="8">
    <source>
        <dbReference type="Proteomes" id="UP001198242"/>
    </source>
</evidence>
<protein>
    <submittedName>
        <fullName evidence="7">Site-specific integrase</fullName>
    </submittedName>
</protein>
<evidence type="ECO:0000256" key="1">
    <source>
        <dbReference type="ARBA" id="ARBA00008857"/>
    </source>
</evidence>
<evidence type="ECO:0000259" key="6">
    <source>
        <dbReference type="PROSITE" id="PS51900"/>
    </source>
</evidence>
<dbReference type="EMBL" id="JAJEQM010000002">
    <property type="protein sequence ID" value="MCC2209474.1"/>
    <property type="molecule type" value="Genomic_DNA"/>
</dbReference>
<dbReference type="InterPro" id="IPR002104">
    <property type="entry name" value="Integrase_catalytic"/>
</dbReference>
<reference evidence="7 8" key="1">
    <citation type="submission" date="2021-10" db="EMBL/GenBank/DDBJ databases">
        <title>Anaerobic single-cell dispensing facilitates the cultivation of human gut bacteria.</title>
        <authorList>
            <person name="Afrizal A."/>
        </authorList>
    </citation>
    <scope>NUCLEOTIDE SEQUENCE [LARGE SCALE GENOMIC DNA]</scope>
    <source>
        <strain evidence="7 8">CLA-AA-H232</strain>
    </source>
</reference>
<dbReference type="GO" id="GO:0006310">
    <property type="term" value="P:DNA recombination"/>
    <property type="evidence" value="ECO:0007669"/>
    <property type="project" value="UniProtKB-KW"/>
</dbReference>
<comment type="caution">
    <text evidence="7">The sequence shown here is derived from an EMBL/GenBank/DDBJ whole genome shotgun (WGS) entry which is preliminary data.</text>
</comment>
<feature type="domain" description="Tyr recombinase" evidence="5">
    <location>
        <begin position="175"/>
        <end position="372"/>
    </location>
</feature>
<dbReference type="Pfam" id="PF13102">
    <property type="entry name" value="Phage_int_SAM_5"/>
    <property type="match status" value="1"/>
</dbReference>
<dbReference type="RefSeq" id="WP_308455710.1">
    <property type="nucleotide sequence ID" value="NZ_JAJEQM010000002.1"/>
</dbReference>
<gene>
    <name evidence="7" type="ORF">LKE05_01515</name>
</gene>
<dbReference type="InterPro" id="IPR044068">
    <property type="entry name" value="CB"/>
</dbReference>
<evidence type="ECO:0000256" key="2">
    <source>
        <dbReference type="ARBA" id="ARBA00023125"/>
    </source>
</evidence>
<dbReference type="GO" id="GO:0015074">
    <property type="term" value="P:DNA integration"/>
    <property type="evidence" value="ECO:0007669"/>
    <property type="project" value="InterPro"/>
</dbReference>
<dbReference type="PANTHER" id="PTHR30349:SF64">
    <property type="entry name" value="PROPHAGE INTEGRASE INTD-RELATED"/>
    <property type="match status" value="1"/>
</dbReference>
<dbReference type="Gene3D" id="1.10.443.10">
    <property type="entry name" value="Intergrase catalytic core"/>
    <property type="match status" value="1"/>
</dbReference>
<sequence length="380" mass="44303">MRGSLQKKGGKYYAVFRVNKKQKWINLCIDAKKGNKREAEAALTRLLAEYNENPNMFDKIDFVGYIKKWLKEVITQVDIITYEGYKTDTENHLIPYFEQKNLMLQDVKIADIEKYYNYKAVTGRLDGKPGGLSCRTLKIHGTILSLIFKKAIREELIRDNPCQYARLPKMQKTTVKPSFYTVEQCNRLLEVSKSTMLHDMLYMTIIYGLRRSELMGLRWDAVDFENNTIVIQHTVVLQNQVVAKDSTKNKTSNRVYPLLDDVKPLLEKLLEKQKKNKEFFKNCYSDSGYIFAKEDGTPYYPSYPSHELQKVLKKNELPHIRFHDLRHSCASMLILRGWNMKDISEWLGHADISTTMNIYGHISMKHKRELGQGLKGMFSA</sequence>
<dbReference type="PANTHER" id="PTHR30349">
    <property type="entry name" value="PHAGE INTEGRASE-RELATED"/>
    <property type="match status" value="1"/>
</dbReference>
<evidence type="ECO:0000259" key="5">
    <source>
        <dbReference type="PROSITE" id="PS51898"/>
    </source>
</evidence>
<dbReference type="InterPro" id="IPR011010">
    <property type="entry name" value="DNA_brk_join_enz"/>
</dbReference>
<dbReference type="SUPFAM" id="SSF56349">
    <property type="entry name" value="DNA breaking-rejoining enzymes"/>
    <property type="match status" value="1"/>
</dbReference>
<evidence type="ECO:0000256" key="3">
    <source>
        <dbReference type="ARBA" id="ARBA00023172"/>
    </source>
</evidence>
<dbReference type="InterPro" id="IPR013762">
    <property type="entry name" value="Integrase-like_cat_sf"/>
</dbReference>
<dbReference type="Proteomes" id="UP001198242">
    <property type="component" value="Unassembled WGS sequence"/>
</dbReference>
<feature type="domain" description="Core-binding (CB)" evidence="6">
    <location>
        <begin position="60"/>
        <end position="152"/>
    </location>
</feature>
<keyword evidence="3" id="KW-0233">DNA recombination</keyword>
<evidence type="ECO:0000256" key="4">
    <source>
        <dbReference type="PROSITE-ProRule" id="PRU01248"/>
    </source>
</evidence>